<gene>
    <name evidence="10" type="ORF">CLG94_00425</name>
</gene>
<evidence type="ECO:0000256" key="2">
    <source>
        <dbReference type="ARBA" id="ARBA00008358"/>
    </source>
</evidence>
<dbReference type="NCBIfam" id="TIGR02532">
    <property type="entry name" value="IV_pilin_GFxxxE"/>
    <property type="match status" value="1"/>
</dbReference>
<feature type="transmembrane region" description="Helical" evidence="9">
    <location>
        <begin position="52"/>
        <end position="71"/>
    </location>
</feature>
<dbReference type="PANTHER" id="PTHR38779">
    <property type="entry name" value="TYPE II SECRETION SYSTEM PROTEIN I-RELATED"/>
    <property type="match status" value="1"/>
</dbReference>
<reference evidence="10 11" key="1">
    <citation type="submission" date="2017-09" db="EMBL/GenBank/DDBJ databases">
        <title>Bloom of a denitrifying methanotroph, Candidatus Methylomirabilis limnetica, in a deep stratified lake.</title>
        <authorList>
            <person name="Graf J.S."/>
            <person name="Marchant H.K."/>
            <person name="Tienken D."/>
            <person name="Hach P.F."/>
            <person name="Brand A."/>
            <person name="Schubert C.J."/>
            <person name="Kuypers M.M."/>
            <person name="Milucka J."/>
        </authorList>
    </citation>
    <scope>NUCLEOTIDE SEQUENCE [LARGE SCALE GENOMIC DNA]</scope>
    <source>
        <strain evidence="10 11">Zug</strain>
    </source>
</reference>
<dbReference type="Proteomes" id="UP000241436">
    <property type="component" value="Unassembled WGS sequence"/>
</dbReference>
<dbReference type="EMBL" id="NVQC01000007">
    <property type="protein sequence ID" value="PTL37182.1"/>
    <property type="molecule type" value="Genomic_DNA"/>
</dbReference>
<comment type="similarity">
    <text evidence="2">Belongs to the GSP I family.</text>
</comment>
<sequence length="174" mass="19327">MGWVDSHQHRRECVNIVRSAKSPHPPLYKRGARGDLPCSARRTEHGFTLLEVIVALAILGIGFALAMELLAAGVRSAKASEDYTQAVLLARQKMAEVAVMRNLTGSAETGEFGGGFRWASEVQPLEQEEELPGRLYSVQVRVTWPSRRGEKSVNLQTLRMMVDEKKLGQTRVVQ</sequence>
<reference evidence="11" key="2">
    <citation type="journal article" date="2018" name="Environ. Microbiol.">
        <title>Bloom of a denitrifying methanotroph, 'Candidatus Methylomirabilis limnetica', in a deep stratified lake.</title>
        <authorList>
            <person name="Graf J.S."/>
            <person name="Mayr M.J."/>
            <person name="Marchant H.K."/>
            <person name="Tienken D."/>
            <person name="Hach P.F."/>
            <person name="Brand A."/>
            <person name="Schubert C.J."/>
            <person name="Kuypers M.M."/>
            <person name="Milucka J."/>
        </authorList>
    </citation>
    <scope>NUCLEOTIDE SEQUENCE [LARGE SCALE GENOMIC DNA]</scope>
    <source>
        <strain evidence="11">Zug</strain>
    </source>
</reference>
<keyword evidence="6 9" id="KW-0812">Transmembrane</keyword>
<evidence type="ECO:0000256" key="7">
    <source>
        <dbReference type="ARBA" id="ARBA00022989"/>
    </source>
</evidence>
<dbReference type="GO" id="GO:0015628">
    <property type="term" value="P:protein secretion by the type II secretion system"/>
    <property type="evidence" value="ECO:0007669"/>
    <property type="project" value="InterPro"/>
</dbReference>
<dbReference type="Pfam" id="PF07963">
    <property type="entry name" value="N_methyl"/>
    <property type="match status" value="1"/>
</dbReference>
<accession>A0A2T4U1E7</accession>
<evidence type="ECO:0000256" key="8">
    <source>
        <dbReference type="ARBA" id="ARBA00023136"/>
    </source>
</evidence>
<dbReference type="SUPFAM" id="SSF54523">
    <property type="entry name" value="Pili subunits"/>
    <property type="match status" value="1"/>
</dbReference>
<keyword evidence="4" id="KW-0488">Methylation</keyword>
<protein>
    <recommendedName>
        <fullName evidence="12">Type II secretion system protein GspI</fullName>
    </recommendedName>
</protein>
<evidence type="ECO:0000313" key="11">
    <source>
        <dbReference type="Proteomes" id="UP000241436"/>
    </source>
</evidence>
<keyword evidence="8 9" id="KW-0472">Membrane</keyword>
<evidence type="ECO:0000256" key="5">
    <source>
        <dbReference type="ARBA" id="ARBA00022519"/>
    </source>
</evidence>
<dbReference type="InterPro" id="IPR010052">
    <property type="entry name" value="T2SS_protein-GspI"/>
</dbReference>
<organism evidence="10 11">
    <name type="scientific">Candidatus Methylomirabilis limnetica</name>
    <dbReference type="NCBI Taxonomy" id="2033718"/>
    <lineage>
        <taxon>Bacteria</taxon>
        <taxon>Candidatus Methylomirabilota</taxon>
        <taxon>Candidatus Methylomirabilia</taxon>
        <taxon>Candidatus Methylomirabilales</taxon>
        <taxon>Candidatus Methylomirabilaceae</taxon>
        <taxon>Candidatus Methylomirabilis</taxon>
    </lineage>
</organism>
<keyword evidence="11" id="KW-1185">Reference proteome</keyword>
<evidence type="ECO:0000256" key="1">
    <source>
        <dbReference type="ARBA" id="ARBA00004377"/>
    </source>
</evidence>
<dbReference type="GO" id="GO:0015627">
    <property type="term" value="C:type II protein secretion system complex"/>
    <property type="evidence" value="ECO:0007669"/>
    <property type="project" value="InterPro"/>
</dbReference>
<dbReference type="PROSITE" id="PS00409">
    <property type="entry name" value="PROKAR_NTER_METHYL"/>
    <property type="match status" value="1"/>
</dbReference>
<evidence type="ECO:0008006" key="12">
    <source>
        <dbReference type="Google" id="ProtNLM"/>
    </source>
</evidence>
<proteinExistence type="inferred from homology"/>
<dbReference type="GO" id="GO:0005886">
    <property type="term" value="C:plasma membrane"/>
    <property type="evidence" value="ECO:0007669"/>
    <property type="project" value="UniProtKB-SubCell"/>
</dbReference>
<evidence type="ECO:0000256" key="6">
    <source>
        <dbReference type="ARBA" id="ARBA00022692"/>
    </source>
</evidence>
<dbReference type="PANTHER" id="PTHR38779:SF2">
    <property type="entry name" value="TYPE II SECRETION SYSTEM PROTEIN I-RELATED"/>
    <property type="match status" value="1"/>
</dbReference>
<comment type="subcellular location">
    <subcellularLocation>
        <location evidence="1">Cell inner membrane</location>
        <topology evidence="1">Single-pass membrane protein</topology>
    </subcellularLocation>
</comment>
<evidence type="ECO:0000256" key="9">
    <source>
        <dbReference type="SAM" id="Phobius"/>
    </source>
</evidence>
<keyword evidence="7 9" id="KW-1133">Transmembrane helix</keyword>
<evidence type="ECO:0000256" key="3">
    <source>
        <dbReference type="ARBA" id="ARBA00022475"/>
    </source>
</evidence>
<dbReference type="AlphaFoldDB" id="A0A2T4U1E7"/>
<evidence type="ECO:0000256" key="4">
    <source>
        <dbReference type="ARBA" id="ARBA00022481"/>
    </source>
</evidence>
<dbReference type="InterPro" id="IPR045584">
    <property type="entry name" value="Pilin-like"/>
</dbReference>
<evidence type="ECO:0000313" key="10">
    <source>
        <dbReference type="EMBL" id="PTL37182.1"/>
    </source>
</evidence>
<dbReference type="InterPro" id="IPR012902">
    <property type="entry name" value="N_methyl_site"/>
</dbReference>
<name>A0A2T4U1E7_9BACT</name>
<comment type="caution">
    <text evidence="10">The sequence shown here is derived from an EMBL/GenBank/DDBJ whole genome shotgun (WGS) entry which is preliminary data.</text>
</comment>
<keyword evidence="3" id="KW-1003">Cell membrane</keyword>
<keyword evidence="5" id="KW-0997">Cell inner membrane</keyword>